<dbReference type="Proteomes" id="UP001153712">
    <property type="component" value="Chromosome 1"/>
</dbReference>
<name>A0A9N9TDL9_PHYSR</name>
<feature type="compositionally biased region" description="Acidic residues" evidence="3">
    <location>
        <begin position="148"/>
        <end position="161"/>
    </location>
</feature>
<feature type="region of interest" description="Disordered" evidence="3">
    <location>
        <begin position="257"/>
        <end position="280"/>
    </location>
</feature>
<evidence type="ECO:0000256" key="3">
    <source>
        <dbReference type="SAM" id="MobiDB-lite"/>
    </source>
</evidence>
<evidence type="ECO:0000256" key="2">
    <source>
        <dbReference type="ARBA" id="ARBA00022553"/>
    </source>
</evidence>
<dbReference type="OrthoDB" id="5597648at2759"/>
<dbReference type="AlphaFoldDB" id="A0A9N9TDL9"/>
<feature type="compositionally biased region" description="Basic and acidic residues" evidence="3">
    <location>
        <begin position="129"/>
        <end position="140"/>
    </location>
</feature>
<gene>
    <name evidence="4" type="ORF">PHYEVI_LOCUS694</name>
</gene>
<accession>A0A9N9TDL9</accession>
<comment type="similarity">
    <text evidence="1">Belongs to the FAM114 family.</text>
</comment>
<feature type="region of interest" description="Disordered" evidence="3">
    <location>
        <begin position="69"/>
        <end position="230"/>
    </location>
</feature>
<dbReference type="PANTHER" id="PTHR12842">
    <property type="entry name" value="FI01459P"/>
    <property type="match status" value="1"/>
</dbReference>
<dbReference type="InterPro" id="IPR007998">
    <property type="entry name" value="DUF719"/>
</dbReference>
<evidence type="ECO:0000256" key="1">
    <source>
        <dbReference type="ARBA" id="ARBA00006903"/>
    </source>
</evidence>
<evidence type="ECO:0008006" key="6">
    <source>
        <dbReference type="Google" id="ProtNLM"/>
    </source>
</evidence>
<feature type="compositionally biased region" description="Basic and acidic residues" evidence="3">
    <location>
        <begin position="168"/>
        <end position="189"/>
    </location>
</feature>
<dbReference type="Pfam" id="PF05334">
    <property type="entry name" value="DUF719"/>
    <property type="match status" value="1"/>
</dbReference>
<dbReference type="EMBL" id="OU900094">
    <property type="protein sequence ID" value="CAG9854230.1"/>
    <property type="molecule type" value="Genomic_DNA"/>
</dbReference>
<keyword evidence="2" id="KW-0597">Phosphoprotein</keyword>
<evidence type="ECO:0000313" key="4">
    <source>
        <dbReference type="EMBL" id="CAG9854230.1"/>
    </source>
</evidence>
<organism evidence="4 5">
    <name type="scientific">Phyllotreta striolata</name>
    <name type="common">Striped flea beetle</name>
    <name type="synonym">Crioceris striolata</name>
    <dbReference type="NCBI Taxonomy" id="444603"/>
    <lineage>
        <taxon>Eukaryota</taxon>
        <taxon>Metazoa</taxon>
        <taxon>Ecdysozoa</taxon>
        <taxon>Arthropoda</taxon>
        <taxon>Hexapoda</taxon>
        <taxon>Insecta</taxon>
        <taxon>Pterygota</taxon>
        <taxon>Neoptera</taxon>
        <taxon>Endopterygota</taxon>
        <taxon>Coleoptera</taxon>
        <taxon>Polyphaga</taxon>
        <taxon>Cucujiformia</taxon>
        <taxon>Chrysomeloidea</taxon>
        <taxon>Chrysomelidae</taxon>
        <taxon>Galerucinae</taxon>
        <taxon>Alticini</taxon>
        <taxon>Phyllotreta</taxon>
    </lineage>
</organism>
<feature type="compositionally biased region" description="Basic and acidic residues" evidence="3">
    <location>
        <begin position="69"/>
        <end position="118"/>
    </location>
</feature>
<reference evidence="4" key="1">
    <citation type="submission" date="2022-01" db="EMBL/GenBank/DDBJ databases">
        <authorList>
            <person name="King R."/>
        </authorList>
    </citation>
    <scope>NUCLEOTIDE SEQUENCE</scope>
</reference>
<evidence type="ECO:0000313" key="5">
    <source>
        <dbReference type="Proteomes" id="UP001153712"/>
    </source>
</evidence>
<dbReference type="PANTHER" id="PTHR12842:SF6">
    <property type="entry name" value="FI01459P"/>
    <property type="match status" value="1"/>
</dbReference>
<proteinExistence type="inferred from homology"/>
<sequence>METSDSEYFESADEELYSDSDDEYVGKGPKKCINIIERKLSNANISEDSIVKDRVCDNFEINSDVDDLKTEIDPKSDDNTLVNKEKNDEVSNIKSDTIKKEKNDNIQVKEHEKFEKTNTESLSQSNQEKVVESNSKDLKDGPIPTALDLEENMWDNEDIDDLISNNDETNRNTKYDNEKQDLKTDEIKNINEVNSNTLINKEPENEQGDSNLIAPQDDPASNSNEENMWEDNEDWNSFSTTKKEPDTIKQPVIDTSDTAKNIGTKNPKDVNTWDGWDNDDWETLEKTETSQKDETKPETSWSGWGNWGVSSILTTATQGVSTLTNQVSQGFTTVLETGIGIPDPKELAKQDRIIEEHINESEGNRGNLGFGFSNFVSGVSHLTKFVENTGTKVITGGLDTLETIGKKTMEVLQEGDPGLKNKRALLKLDKEKPTLSQMLREAKERSETDNQILKEENYKKKINYETLFDDYHGLVHLEALEMLSKQCDIKLQTLSDNCTGKEYQDLQETMDQIKELCELPDEEDEEVLLFSDIKEKIQTAVNDIKVKITYDKLFSTCEESENWLNTLKLDFCDETDIHREALQVLAQITAIAVEQFHKCGELLLIKEQRSTADEADSLVQLTMAVTSLISLVAANFSKKLNAILTQTENKDSISELITNVFFEASNSSSYVQDAFQLLIPVLQVGAI</sequence>
<feature type="compositionally biased region" description="Polar residues" evidence="3">
    <location>
        <begin position="119"/>
        <end position="128"/>
    </location>
</feature>
<protein>
    <recommendedName>
        <fullName evidence="6">Protein FAM114A2</fullName>
    </recommendedName>
</protein>
<feature type="region of interest" description="Disordered" evidence="3">
    <location>
        <begin position="1"/>
        <end position="22"/>
    </location>
</feature>
<keyword evidence="5" id="KW-1185">Reference proteome</keyword>